<name>A0ABP9VJ08_9DEIO</name>
<gene>
    <name evidence="3" type="ORF">Dxin01_03861</name>
</gene>
<evidence type="ECO:0000256" key="1">
    <source>
        <dbReference type="SAM" id="MobiDB-lite"/>
    </source>
</evidence>
<feature type="region of interest" description="Disordered" evidence="1">
    <location>
        <begin position="53"/>
        <end position="73"/>
    </location>
</feature>
<proteinExistence type="predicted"/>
<accession>A0ABP9VJ08</accession>
<dbReference type="EMBL" id="BAABRN010000086">
    <property type="protein sequence ID" value="GAA5504093.1"/>
    <property type="molecule type" value="Genomic_DNA"/>
</dbReference>
<organism evidence="3 4">
    <name type="scientific">Deinococcus xinjiangensis</name>
    <dbReference type="NCBI Taxonomy" id="457454"/>
    <lineage>
        <taxon>Bacteria</taxon>
        <taxon>Thermotogati</taxon>
        <taxon>Deinococcota</taxon>
        <taxon>Deinococci</taxon>
        <taxon>Deinococcales</taxon>
        <taxon>Deinococcaceae</taxon>
        <taxon>Deinococcus</taxon>
    </lineage>
</organism>
<evidence type="ECO:0000313" key="4">
    <source>
        <dbReference type="Proteomes" id="UP001458946"/>
    </source>
</evidence>
<dbReference type="Proteomes" id="UP001458946">
    <property type="component" value="Unassembled WGS sequence"/>
</dbReference>
<comment type="caution">
    <text evidence="3">The sequence shown here is derived from an EMBL/GenBank/DDBJ whole genome shotgun (WGS) entry which is preliminary data.</text>
</comment>
<keyword evidence="2" id="KW-1133">Transmembrane helix</keyword>
<sequence length="210" mass="22185">MLLASMQSIARFIQDHPYLAFYTILALFFLLVLGELRHAVEKRTLQRAWRQSVPPQSAAPLQPNAAPIPPAPPRKGSVSSTLAAVLGVGALLYVVPLLLQQQGQTVAGPIQSVLTSGTYRGEAAGALGNGEVVLSLNTQTVPPQAVLQTPLGSYSFEGQVTPESSGVFLSGELVGQSGVNWGKINAHITPMQVTGSVGRGPAQWALDLRR</sequence>
<evidence type="ECO:0000313" key="3">
    <source>
        <dbReference type="EMBL" id="GAA5504093.1"/>
    </source>
</evidence>
<protein>
    <submittedName>
        <fullName evidence="3">Uncharacterized protein</fullName>
    </submittedName>
</protein>
<reference evidence="3 4" key="1">
    <citation type="submission" date="2024-02" db="EMBL/GenBank/DDBJ databases">
        <title>Deinococcus xinjiangensis NBRC 107630.</title>
        <authorList>
            <person name="Ichikawa N."/>
            <person name="Katano-Makiyama Y."/>
            <person name="Hidaka K."/>
        </authorList>
    </citation>
    <scope>NUCLEOTIDE SEQUENCE [LARGE SCALE GENOMIC DNA]</scope>
    <source>
        <strain evidence="3 4">NBRC 107630</strain>
    </source>
</reference>
<keyword evidence="2" id="KW-0472">Membrane</keyword>
<feature type="transmembrane region" description="Helical" evidence="2">
    <location>
        <begin position="20"/>
        <end position="40"/>
    </location>
</feature>
<evidence type="ECO:0000256" key="2">
    <source>
        <dbReference type="SAM" id="Phobius"/>
    </source>
</evidence>
<keyword evidence="2" id="KW-0812">Transmembrane</keyword>
<keyword evidence="4" id="KW-1185">Reference proteome</keyword>